<organism evidence="2 3">
    <name type="scientific">Favolaschia claudopus</name>
    <dbReference type="NCBI Taxonomy" id="2862362"/>
    <lineage>
        <taxon>Eukaryota</taxon>
        <taxon>Fungi</taxon>
        <taxon>Dikarya</taxon>
        <taxon>Basidiomycota</taxon>
        <taxon>Agaricomycotina</taxon>
        <taxon>Agaricomycetes</taxon>
        <taxon>Agaricomycetidae</taxon>
        <taxon>Agaricales</taxon>
        <taxon>Marasmiineae</taxon>
        <taxon>Mycenaceae</taxon>
        <taxon>Favolaschia</taxon>
    </lineage>
</organism>
<protein>
    <submittedName>
        <fullName evidence="2">Ribosomal-protein-alanine acetyltransferase</fullName>
    </submittedName>
</protein>
<reference evidence="2 3" key="1">
    <citation type="journal article" date="2024" name="J Genomics">
        <title>Draft genome sequencing and assembly of Favolaschia claudopus CIRM-BRFM 2984 isolated from oak limbs.</title>
        <authorList>
            <person name="Navarro D."/>
            <person name="Drula E."/>
            <person name="Chaduli D."/>
            <person name="Cazenave R."/>
            <person name="Ahrendt S."/>
            <person name="Wang J."/>
            <person name="Lipzen A."/>
            <person name="Daum C."/>
            <person name="Barry K."/>
            <person name="Grigoriev I.V."/>
            <person name="Favel A."/>
            <person name="Rosso M.N."/>
            <person name="Martin F."/>
        </authorList>
    </citation>
    <scope>NUCLEOTIDE SEQUENCE [LARGE SCALE GENOMIC DNA]</scope>
    <source>
        <strain evidence="2 3">CIRM-BRFM 2984</strain>
    </source>
</reference>
<evidence type="ECO:0000259" key="1">
    <source>
        <dbReference type="Pfam" id="PF13302"/>
    </source>
</evidence>
<evidence type="ECO:0000313" key="2">
    <source>
        <dbReference type="EMBL" id="KAK7044817.1"/>
    </source>
</evidence>
<evidence type="ECO:0000313" key="3">
    <source>
        <dbReference type="Proteomes" id="UP001362999"/>
    </source>
</evidence>
<dbReference type="GO" id="GO:0008999">
    <property type="term" value="F:protein-N-terminal-alanine acetyltransferase activity"/>
    <property type="evidence" value="ECO:0007669"/>
    <property type="project" value="TreeGrafter"/>
</dbReference>
<dbReference type="EMBL" id="JAWWNJ010000011">
    <property type="protein sequence ID" value="KAK7044817.1"/>
    <property type="molecule type" value="Genomic_DNA"/>
</dbReference>
<dbReference type="InterPro" id="IPR051908">
    <property type="entry name" value="Ribosomal_N-acetyltransferase"/>
</dbReference>
<accession>A0AAW0D3G5</accession>
<proteinExistence type="predicted"/>
<dbReference type="InterPro" id="IPR016181">
    <property type="entry name" value="Acyl_CoA_acyltransferase"/>
</dbReference>
<dbReference type="SUPFAM" id="SSF55729">
    <property type="entry name" value="Acyl-CoA N-acyltransferases (Nat)"/>
    <property type="match status" value="1"/>
</dbReference>
<dbReference type="Gene3D" id="3.40.630.30">
    <property type="match status" value="1"/>
</dbReference>
<dbReference type="PANTHER" id="PTHR43441:SF11">
    <property type="entry name" value="RIBOSOMAL-PROTEIN-SERINE ACETYLTRANSFERASE"/>
    <property type="match status" value="1"/>
</dbReference>
<name>A0AAW0D3G5_9AGAR</name>
<dbReference type="Pfam" id="PF13302">
    <property type="entry name" value="Acetyltransf_3"/>
    <property type="match status" value="1"/>
</dbReference>
<comment type="caution">
    <text evidence="2">The sequence shown here is derived from an EMBL/GenBank/DDBJ whole genome shotgun (WGS) entry which is preliminary data.</text>
</comment>
<gene>
    <name evidence="2" type="ORF">R3P38DRAFT_179063</name>
</gene>
<dbReference type="GO" id="GO:0005737">
    <property type="term" value="C:cytoplasm"/>
    <property type="evidence" value="ECO:0007669"/>
    <property type="project" value="TreeGrafter"/>
</dbReference>
<keyword evidence="3" id="KW-1185">Reference proteome</keyword>
<dbReference type="Proteomes" id="UP001362999">
    <property type="component" value="Unassembled WGS sequence"/>
</dbReference>
<dbReference type="GO" id="GO:1990189">
    <property type="term" value="F:protein N-terminal-serine acetyltransferase activity"/>
    <property type="evidence" value="ECO:0007669"/>
    <property type="project" value="TreeGrafter"/>
</dbReference>
<dbReference type="PANTHER" id="PTHR43441">
    <property type="entry name" value="RIBOSOMAL-PROTEIN-SERINE ACETYLTRANSFERASE"/>
    <property type="match status" value="1"/>
</dbReference>
<dbReference type="InterPro" id="IPR000182">
    <property type="entry name" value="GNAT_dom"/>
</dbReference>
<dbReference type="AlphaFoldDB" id="A0AAW0D3G5"/>
<sequence length="208" mass="23008">MRPDILPSHSGRLVLIRPREEDDPCVAALRSHPNTRRYLPFTPTHVSLEDACAIRLKRAADETRVPFNIHLASFSPGSDPASTFVGSVSVTHIDLEFKSCSLGILISPDYVRGGIATDALYTLLSYVFEDRKLHRAQIVTAVDNVGMRGWLDKAGATLEGINRDSFANGSGGYMSMCWYSILEDEWRSTVKPRLEEKIAQATSLLKAS</sequence>
<feature type="domain" description="N-acetyltransferase" evidence="1">
    <location>
        <begin position="12"/>
        <end position="156"/>
    </location>
</feature>